<name>A0AAD8ERV8_DIPPU</name>
<reference evidence="2" key="1">
    <citation type="journal article" date="2023" name="IScience">
        <title>Live-bearing cockroach genome reveals convergent evolutionary mechanisms linked to viviparity in insects and beyond.</title>
        <authorList>
            <person name="Fouks B."/>
            <person name="Harrison M.C."/>
            <person name="Mikhailova A.A."/>
            <person name="Marchal E."/>
            <person name="English S."/>
            <person name="Carruthers M."/>
            <person name="Jennings E.C."/>
            <person name="Chiamaka E.L."/>
            <person name="Frigard R.A."/>
            <person name="Pippel M."/>
            <person name="Attardo G.M."/>
            <person name="Benoit J.B."/>
            <person name="Bornberg-Bauer E."/>
            <person name="Tobe S.S."/>
        </authorList>
    </citation>
    <scope>NUCLEOTIDE SEQUENCE</scope>
    <source>
        <strain evidence="2">Stay&amp;Tobe</strain>
    </source>
</reference>
<keyword evidence="1" id="KW-1133">Transmembrane helix</keyword>
<protein>
    <submittedName>
        <fullName evidence="2">Uncharacterized protein</fullName>
    </submittedName>
</protein>
<accession>A0AAD8ERV8</accession>
<keyword evidence="1" id="KW-0472">Membrane</keyword>
<feature type="transmembrane region" description="Helical" evidence="1">
    <location>
        <begin position="47"/>
        <end position="66"/>
    </location>
</feature>
<dbReference type="EMBL" id="JASPKZ010000419">
    <property type="protein sequence ID" value="KAJ9600448.1"/>
    <property type="molecule type" value="Genomic_DNA"/>
</dbReference>
<evidence type="ECO:0000313" key="3">
    <source>
        <dbReference type="Proteomes" id="UP001233999"/>
    </source>
</evidence>
<organism evidence="2 3">
    <name type="scientific">Diploptera punctata</name>
    <name type="common">Pacific beetle cockroach</name>
    <dbReference type="NCBI Taxonomy" id="6984"/>
    <lineage>
        <taxon>Eukaryota</taxon>
        <taxon>Metazoa</taxon>
        <taxon>Ecdysozoa</taxon>
        <taxon>Arthropoda</taxon>
        <taxon>Hexapoda</taxon>
        <taxon>Insecta</taxon>
        <taxon>Pterygota</taxon>
        <taxon>Neoptera</taxon>
        <taxon>Polyneoptera</taxon>
        <taxon>Dictyoptera</taxon>
        <taxon>Blattodea</taxon>
        <taxon>Blaberoidea</taxon>
        <taxon>Blaberidae</taxon>
        <taxon>Diplopterinae</taxon>
        <taxon>Diploptera</taxon>
    </lineage>
</organism>
<dbReference type="AlphaFoldDB" id="A0AAD8ERV8"/>
<feature type="non-terminal residue" evidence="2">
    <location>
        <position position="1"/>
    </location>
</feature>
<keyword evidence="3" id="KW-1185">Reference proteome</keyword>
<comment type="caution">
    <text evidence="2">The sequence shown here is derived from an EMBL/GenBank/DDBJ whole genome shotgun (WGS) entry which is preliminary data.</text>
</comment>
<evidence type="ECO:0000256" key="1">
    <source>
        <dbReference type="SAM" id="Phobius"/>
    </source>
</evidence>
<gene>
    <name evidence="2" type="ORF">L9F63_009218</name>
</gene>
<keyword evidence="1" id="KW-0812">Transmembrane</keyword>
<dbReference type="Proteomes" id="UP001233999">
    <property type="component" value="Unassembled WGS sequence"/>
</dbReference>
<sequence>QHQEAYQLEVISLYLDHGFLKFVSNGKINNSISILSNVQHHSFKKQLLIQIITSVPLIVLSSYTIIPDLIKNNYIQFHNFTYIHLERLSDE</sequence>
<evidence type="ECO:0000313" key="2">
    <source>
        <dbReference type="EMBL" id="KAJ9600448.1"/>
    </source>
</evidence>
<reference evidence="2" key="2">
    <citation type="submission" date="2023-05" db="EMBL/GenBank/DDBJ databases">
        <authorList>
            <person name="Fouks B."/>
        </authorList>
    </citation>
    <scope>NUCLEOTIDE SEQUENCE</scope>
    <source>
        <strain evidence="2">Stay&amp;Tobe</strain>
        <tissue evidence="2">Testes</tissue>
    </source>
</reference>
<feature type="non-terminal residue" evidence="2">
    <location>
        <position position="91"/>
    </location>
</feature>
<proteinExistence type="predicted"/>